<reference evidence="1" key="1">
    <citation type="submission" date="2020-05" db="EMBL/GenBank/DDBJ databases">
        <title>Mycena genomes resolve the evolution of fungal bioluminescence.</title>
        <authorList>
            <person name="Tsai I.J."/>
        </authorList>
    </citation>
    <scope>NUCLEOTIDE SEQUENCE</scope>
    <source>
        <strain evidence="1">CCC161011</strain>
    </source>
</reference>
<gene>
    <name evidence="1" type="ORF">MVEN_00632300</name>
</gene>
<dbReference type="OrthoDB" id="2745898at2759"/>
<organism evidence="1 2">
    <name type="scientific">Mycena venus</name>
    <dbReference type="NCBI Taxonomy" id="2733690"/>
    <lineage>
        <taxon>Eukaryota</taxon>
        <taxon>Fungi</taxon>
        <taxon>Dikarya</taxon>
        <taxon>Basidiomycota</taxon>
        <taxon>Agaricomycotina</taxon>
        <taxon>Agaricomycetes</taxon>
        <taxon>Agaricomycetidae</taxon>
        <taxon>Agaricales</taxon>
        <taxon>Marasmiineae</taxon>
        <taxon>Mycenaceae</taxon>
        <taxon>Mycena</taxon>
    </lineage>
</organism>
<evidence type="ECO:0000313" key="1">
    <source>
        <dbReference type="EMBL" id="KAF7362825.1"/>
    </source>
</evidence>
<proteinExistence type="predicted"/>
<accession>A0A8H6YRW9</accession>
<dbReference type="Proteomes" id="UP000620124">
    <property type="component" value="Unassembled WGS sequence"/>
</dbReference>
<protein>
    <submittedName>
        <fullName evidence="1">Uncharacterized protein</fullName>
    </submittedName>
</protein>
<sequence>MRPLAQELIDDILDHTAHMLLNTMGMGEFWPSPCSKSLRKIGALGLVCKAWWPRSRFHLFSHLILRPETVESFFVLVDTSASPILTYVEALDLRFDRSPRFMDQAQILRFSKSYKLSQMWIRIPEFGPDDSDGELCGALQSHASLFGATVASISSLYLQFKKIRFTSAIQVVTSFPGLETLELSGEAMEAAVLTTPPPLSVCIHTLKFGVQRGGDSFFTYLLSLPNPPAPETVELDIGHADASGGIVGYLRSYGREIRHLVLNGARQRSPAALVALACAQNLQTLYIMGAATPIVDYISAVSSEQLIQLRIYQTIAVWETDDVESNPWSEVDVILAEPQFRKLSFFQAYATHFIFSGDPPSSRDFHLDFTGDPGVRSAMPLANGRGILARPAF</sequence>
<dbReference type="AlphaFoldDB" id="A0A8H6YRW9"/>
<comment type="caution">
    <text evidence="1">The sequence shown here is derived from an EMBL/GenBank/DDBJ whole genome shotgun (WGS) entry which is preliminary data.</text>
</comment>
<keyword evidence="2" id="KW-1185">Reference proteome</keyword>
<name>A0A8H6YRW9_9AGAR</name>
<evidence type="ECO:0000313" key="2">
    <source>
        <dbReference type="Proteomes" id="UP000620124"/>
    </source>
</evidence>
<dbReference type="EMBL" id="JACAZI010000004">
    <property type="protein sequence ID" value="KAF7362825.1"/>
    <property type="molecule type" value="Genomic_DNA"/>
</dbReference>